<dbReference type="InterPro" id="IPR042109">
    <property type="entry name" value="Adenylosuccinate_synth_dom1"/>
</dbReference>
<dbReference type="PROSITE" id="PS00513">
    <property type="entry name" value="ADENYLOSUCCIN_SYN_2"/>
    <property type="match status" value="1"/>
</dbReference>
<feature type="binding site" description="in other chain" evidence="8">
    <location>
        <begin position="13"/>
        <end position="16"/>
    </location>
    <ligand>
        <name>IMP</name>
        <dbReference type="ChEBI" id="CHEBI:58053"/>
        <note>ligand shared between dimeric partners</note>
    </ligand>
</feature>
<feature type="binding site" evidence="8">
    <location>
        <begin position="299"/>
        <end position="305"/>
    </location>
    <ligand>
        <name>substrate</name>
    </ligand>
</feature>
<feature type="binding site" evidence="8">
    <location>
        <begin position="413"/>
        <end position="415"/>
    </location>
    <ligand>
        <name>GTP</name>
        <dbReference type="ChEBI" id="CHEBI:37565"/>
    </ligand>
</feature>
<evidence type="ECO:0000256" key="1">
    <source>
        <dbReference type="ARBA" id="ARBA00011738"/>
    </source>
</evidence>
<keyword evidence="7 8" id="KW-0342">GTP-binding</keyword>
<evidence type="ECO:0000256" key="4">
    <source>
        <dbReference type="ARBA" id="ARBA00022741"/>
    </source>
</evidence>
<keyword evidence="5 8" id="KW-0658">Purine biosynthesis</keyword>
<dbReference type="SUPFAM" id="SSF52540">
    <property type="entry name" value="P-loop containing nucleoside triphosphate hydrolases"/>
    <property type="match status" value="1"/>
</dbReference>
<dbReference type="Pfam" id="PF00709">
    <property type="entry name" value="Adenylsucc_synt"/>
    <property type="match status" value="1"/>
</dbReference>
<dbReference type="PANTHER" id="PTHR11846">
    <property type="entry name" value="ADENYLOSUCCINATE SYNTHETASE"/>
    <property type="match status" value="1"/>
</dbReference>
<evidence type="ECO:0000313" key="12">
    <source>
        <dbReference type="Proteomes" id="UP000612808"/>
    </source>
</evidence>
<feature type="active site" evidence="9">
    <location>
        <position position="140"/>
    </location>
</feature>
<keyword evidence="6 8" id="KW-0460">Magnesium</keyword>
<comment type="pathway">
    <text evidence="8 10">Purine metabolism; AMP biosynthesis via de novo pathway; AMP from IMP: step 1/2.</text>
</comment>
<keyword evidence="3 8" id="KW-0479">Metal-binding</keyword>
<name>A0A8J3JC14_9ACTN</name>
<dbReference type="Gene3D" id="3.40.440.10">
    <property type="entry name" value="Adenylosuccinate Synthetase, subunit A, domain 1"/>
    <property type="match status" value="1"/>
</dbReference>
<evidence type="ECO:0000256" key="5">
    <source>
        <dbReference type="ARBA" id="ARBA00022755"/>
    </source>
</evidence>
<feature type="binding site" evidence="8">
    <location>
        <position position="40"/>
    </location>
    <ligand>
        <name>Mg(2+)</name>
        <dbReference type="ChEBI" id="CHEBI:18420"/>
    </ligand>
</feature>
<dbReference type="GO" id="GO:0005525">
    <property type="term" value="F:GTP binding"/>
    <property type="evidence" value="ECO:0007669"/>
    <property type="project" value="UniProtKB-UniRule"/>
</dbReference>
<proteinExistence type="inferred from homology"/>
<evidence type="ECO:0000256" key="9">
    <source>
        <dbReference type="PROSITE-ProRule" id="PRU10134"/>
    </source>
</evidence>
<comment type="cofactor">
    <cofactor evidence="8">
        <name>Mg(2+)</name>
        <dbReference type="ChEBI" id="CHEBI:18420"/>
    </cofactor>
    <text evidence="8">Binds 1 Mg(2+) ion per subunit.</text>
</comment>
<dbReference type="EC" id="6.3.4.4" evidence="8 10"/>
<dbReference type="InterPro" id="IPR027417">
    <property type="entry name" value="P-loop_NTPase"/>
</dbReference>
<keyword evidence="4 8" id="KW-0547">Nucleotide-binding</keyword>
<evidence type="ECO:0000313" key="11">
    <source>
        <dbReference type="EMBL" id="GID13989.1"/>
    </source>
</evidence>
<comment type="catalytic activity">
    <reaction evidence="8 10">
        <text>IMP + L-aspartate + GTP = N(6)-(1,2-dicarboxyethyl)-AMP + GDP + phosphate + 2 H(+)</text>
        <dbReference type="Rhea" id="RHEA:15753"/>
        <dbReference type="ChEBI" id="CHEBI:15378"/>
        <dbReference type="ChEBI" id="CHEBI:29991"/>
        <dbReference type="ChEBI" id="CHEBI:37565"/>
        <dbReference type="ChEBI" id="CHEBI:43474"/>
        <dbReference type="ChEBI" id="CHEBI:57567"/>
        <dbReference type="ChEBI" id="CHEBI:58053"/>
        <dbReference type="ChEBI" id="CHEBI:58189"/>
        <dbReference type="EC" id="6.3.4.4"/>
    </reaction>
</comment>
<dbReference type="Gene3D" id="1.10.300.10">
    <property type="entry name" value="Adenylosuccinate Synthetase, subunit A, domain 2"/>
    <property type="match status" value="1"/>
</dbReference>
<comment type="subunit">
    <text evidence="1 8">Homodimer.</text>
</comment>
<keyword evidence="12" id="KW-1185">Reference proteome</keyword>
<feature type="binding site" evidence="8">
    <location>
        <position position="143"/>
    </location>
    <ligand>
        <name>IMP</name>
        <dbReference type="ChEBI" id="CHEBI:58053"/>
        <note>ligand shared between dimeric partners</note>
    </ligand>
</feature>
<dbReference type="RefSeq" id="WP_203661525.1">
    <property type="nucleotide sequence ID" value="NZ_BAAAZM010000014.1"/>
</dbReference>
<comment type="function">
    <text evidence="8">Plays an important role in the de novo pathway of purine nucleotide biosynthesis. Catalyzes the first committed step in the biosynthesis of AMP from IMP.</text>
</comment>
<dbReference type="NCBIfam" id="TIGR00184">
    <property type="entry name" value="purA"/>
    <property type="match status" value="1"/>
</dbReference>
<dbReference type="GO" id="GO:0005737">
    <property type="term" value="C:cytoplasm"/>
    <property type="evidence" value="ECO:0007669"/>
    <property type="project" value="UniProtKB-SubCell"/>
</dbReference>
<dbReference type="InterPro" id="IPR042110">
    <property type="entry name" value="Adenylosuccinate_synth_dom2"/>
</dbReference>
<protein>
    <recommendedName>
        <fullName evidence="8 10">Adenylosuccinate synthetase</fullName>
        <shortName evidence="8">AMPSase</shortName>
        <shortName evidence="8">AdSS</shortName>
        <ecNumber evidence="8 10">6.3.4.4</ecNumber>
    </recommendedName>
    <alternativeName>
        <fullName evidence="8">IMP--aspartate ligase</fullName>
    </alternativeName>
</protein>
<evidence type="ECO:0000256" key="7">
    <source>
        <dbReference type="ARBA" id="ARBA00023134"/>
    </source>
</evidence>
<dbReference type="FunFam" id="3.90.170.10:FF:000001">
    <property type="entry name" value="Adenylosuccinate synthetase"/>
    <property type="match status" value="1"/>
</dbReference>
<accession>A0A8J3JC14</accession>
<keyword evidence="2 8" id="KW-0436">Ligase</keyword>
<dbReference type="HAMAP" id="MF_00011">
    <property type="entry name" value="Adenylosucc_synth"/>
    <property type="match status" value="1"/>
</dbReference>
<dbReference type="PANTHER" id="PTHR11846:SF0">
    <property type="entry name" value="ADENYLOSUCCINATE SYNTHETASE"/>
    <property type="match status" value="1"/>
</dbReference>
<comment type="similarity">
    <text evidence="8 10">Belongs to the adenylosuccinate synthetase family.</text>
</comment>
<dbReference type="Proteomes" id="UP000612808">
    <property type="component" value="Unassembled WGS sequence"/>
</dbReference>
<feature type="binding site" description="in other chain" evidence="8">
    <location>
        <position position="224"/>
    </location>
    <ligand>
        <name>IMP</name>
        <dbReference type="ChEBI" id="CHEBI:58053"/>
        <note>ligand shared between dimeric partners</note>
    </ligand>
</feature>
<feature type="binding site" evidence="8">
    <location>
        <begin position="40"/>
        <end position="42"/>
    </location>
    <ligand>
        <name>GTP</name>
        <dbReference type="ChEBI" id="CHEBI:37565"/>
    </ligand>
</feature>
<dbReference type="AlphaFoldDB" id="A0A8J3JC14"/>
<feature type="active site" description="Proton acceptor" evidence="8">
    <location>
        <position position="13"/>
    </location>
</feature>
<feature type="binding site" description="in other chain" evidence="8">
    <location>
        <position position="129"/>
    </location>
    <ligand>
        <name>IMP</name>
        <dbReference type="ChEBI" id="CHEBI:58053"/>
        <note>ligand shared between dimeric partners</note>
    </ligand>
</feature>
<dbReference type="NCBIfam" id="NF002223">
    <property type="entry name" value="PRK01117.1"/>
    <property type="match status" value="1"/>
</dbReference>
<comment type="subcellular location">
    <subcellularLocation>
        <location evidence="8">Cytoplasm</location>
    </subcellularLocation>
</comment>
<evidence type="ECO:0000256" key="3">
    <source>
        <dbReference type="ARBA" id="ARBA00022723"/>
    </source>
</evidence>
<gene>
    <name evidence="8 11" type="primary">purA</name>
    <name evidence="11" type="ORF">Aru02nite_48780</name>
</gene>
<dbReference type="SMART" id="SM00788">
    <property type="entry name" value="Adenylsucc_synt"/>
    <property type="match status" value="1"/>
</dbReference>
<organism evidence="11 12">
    <name type="scientific">Actinocatenispora rupis</name>
    <dbReference type="NCBI Taxonomy" id="519421"/>
    <lineage>
        <taxon>Bacteria</taxon>
        <taxon>Bacillati</taxon>
        <taxon>Actinomycetota</taxon>
        <taxon>Actinomycetes</taxon>
        <taxon>Micromonosporales</taxon>
        <taxon>Micromonosporaceae</taxon>
        <taxon>Actinocatenispora</taxon>
    </lineage>
</organism>
<dbReference type="EMBL" id="BOMB01000028">
    <property type="protein sequence ID" value="GID13989.1"/>
    <property type="molecule type" value="Genomic_DNA"/>
</dbReference>
<feature type="binding site" evidence="8">
    <location>
        <begin position="331"/>
        <end position="333"/>
    </location>
    <ligand>
        <name>GTP</name>
        <dbReference type="ChEBI" id="CHEBI:37565"/>
    </ligand>
</feature>
<feature type="binding site" evidence="8">
    <location>
        <position position="13"/>
    </location>
    <ligand>
        <name>Mg(2+)</name>
        <dbReference type="ChEBI" id="CHEBI:18420"/>
    </ligand>
</feature>
<dbReference type="GO" id="GO:0000287">
    <property type="term" value="F:magnesium ion binding"/>
    <property type="evidence" value="ECO:0007669"/>
    <property type="project" value="UniProtKB-UniRule"/>
</dbReference>
<feature type="binding site" description="in other chain" evidence="8">
    <location>
        <begin position="38"/>
        <end position="41"/>
    </location>
    <ligand>
        <name>IMP</name>
        <dbReference type="ChEBI" id="CHEBI:58053"/>
        <note>ligand shared between dimeric partners</note>
    </ligand>
</feature>
<feature type="binding site" evidence="8">
    <location>
        <position position="305"/>
    </location>
    <ligand>
        <name>GTP</name>
        <dbReference type="ChEBI" id="CHEBI:37565"/>
    </ligand>
</feature>
<dbReference type="InterPro" id="IPR001114">
    <property type="entry name" value="Adenylosuccinate_synthetase"/>
</dbReference>
<evidence type="ECO:0000256" key="10">
    <source>
        <dbReference type="RuleBase" id="RU000520"/>
    </source>
</evidence>
<dbReference type="CDD" id="cd03108">
    <property type="entry name" value="AdSS"/>
    <property type="match status" value="1"/>
</dbReference>
<dbReference type="GO" id="GO:0046040">
    <property type="term" value="P:IMP metabolic process"/>
    <property type="evidence" value="ECO:0007669"/>
    <property type="project" value="TreeGrafter"/>
</dbReference>
<reference evidence="11" key="1">
    <citation type="submission" date="2021-01" db="EMBL/GenBank/DDBJ databases">
        <title>Whole genome shotgun sequence of Actinocatenispora rupis NBRC 107355.</title>
        <authorList>
            <person name="Komaki H."/>
            <person name="Tamura T."/>
        </authorList>
    </citation>
    <scope>NUCLEOTIDE SEQUENCE</scope>
    <source>
        <strain evidence="11">NBRC 107355</strain>
    </source>
</reference>
<evidence type="ECO:0000256" key="6">
    <source>
        <dbReference type="ARBA" id="ARBA00022842"/>
    </source>
</evidence>
<dbReference type="InterPro" id="IPR018220">
    <property type="entry name" value="Adenylosuccin_syn_GTP-bd"/>
</dbReference>
<feature type="binding site" evidence="8">
    <location>
        <begin position="12"/>
        <end position="18"/>
    </location>
    <ligand>
        <name>GTP</name>
        <dbReference type="ChEBI" id="CHEBI:37565"/>
    </ligand>
</feature>
<sequence length="428" mass="46669">MPAIVVVGGQWGDEGKGRATDELGDRIDYVVRYQGGNNAGHTIVTPEGEKFALHLLPSGVITPGVVTIIGNGVVVDPKVLLEEMDGLAARGVSTDKLLISADAHLIMPYHRITDKLTERYLGVQRIGTTGRGIGPAYGDKIARVGIRMQDLLDPGILLQKLQGALREKNQVLVKVYNRKAIDVDAVCEEYLGYAERLRPHIADTRLVLDQALTAGKTVLLEGAQATMLDLDHGTYPFVTSSNPTSGGACVGAGIPPTRIDRVVGVSKAYATRVGAGPFPTELFDDAGEHLRKVGAEYGVTTGRPRRTGWFDAVVARYATRVNGLTDMVLTKLDILSGLDRVPLCVAYEVDGERCDEMPMTQTGFHHAKPIYEYLDGWWEDLADIRTYDELPANARRYVERVEELSGVRVSVIGVGPRRDQTILRFPLV</sequence>
<evidence type="ECO:0000256" key="8">
    <source>
        <dbReference type="HAMAP-Rule" id="MF_00011"/>
    </source>
</evidence>
<comment type="caution">
    <text evidence="11">The sequence shown here is derived from an EMBL/GenBank/DDBJ whole genome shotgun (WGS) entry which is preliminary data.</text>
</comment>
<dbReference type="UniPathway" id="UPA00075">
    <property type="reaction ID" value="UER00335"/>
</dbReference>
<dbReference type="Gene3D" id="3.90.170.10">
    <property type="entry name" value="Adenylosuccinate Synthetase, subunit A, domain 3"/>
    <property type="match status" value="1"/>
</dbReference>
<evidence type="ECO:0000256" key="2">
    <source>
        <dbReference type="ARBA" id="ARBA00022598"/>
    </source>
</evidence>
<feature type="binding site" description="in other chain" evidence="8">
    <location>
        <position position="239"/>
    </location>
    <ligand>
        <name>IMP</name>
        <dbReference type="ChEBI" id="CHEBI:58053"/>
        <note>ligand shared between dimeric partners</note>
    </ligand>
</feature>
<keyword evidence="8" id="KW-0963">Cytoplasm</keyword>
<feature type="binding site" description="in other chain" evidence="8">
    <location>
        <position position="303"/>
    </location>
    <ligand>
        <name>IMP</name>
        <dbReference type="ChEBI" id="CHEBI:58053"/>
        <note>ligand shared between dimeric partners</note>
    </ligand>
</feature>
<dbReference type="PROSITE" id="PS01266">
    <property type="entry name" value="ADENYLOSUCCIN_SYN_1"/>
    <property type="match status" value="1"/>
</dbReference>
<feature type="active site" description="Proton donor" evidence="8">
    <location>
        <position position="41"/>
    </location>
</feature>
<dbReference type="InterPro" id="IPR033128">
    <property type="entry name" value="Adenylosuccin_syn_Lys_AS"/>
</dbReference>
<dbReference type="GO" id="GO:0004019">
    <property type="term" value="F:adenylosuccinate synthase activity"/>
    <property type="evidence" value="ECO:0007669"/>
    <property type="project" value="UniProtKB-UniRule"/>
</dbReference>
<dbReference type="GO" id="GO:0044208">
    <property type="term" value="P:'de novo' AMP biosynthetic process"/>
    <property type="evidence" value="ECO:0007669"/>
    <property type="project" value="UniProtKB-UniRule"/>
</dbReference>
<dbReference type="InterPro" id="IPR042111">
    <property type="entry name" value="Adenylosuccinate_synth_dom3"/>
</dbReference>
<dbReference type="FunFam" id="1.10.300.10:FF:000001">
    <property type="entry name" value="Adenylosuccinate synthetase"/>
    <property type="match status" value="1"/>
</dbReference>